<keyword evidence="4 6" id="KW-0472">Membrane</keyword>
<organism evidence="8 9">
    <name type="scientific">Hyaloscypha bicolor E</name>
    <dbReference type="NCBI Taxonomy" id="1095630"/>
    <lineage>
        <taxon>Eukaryota</taxon>
        <taxon>Fungi</taxon>
        <taxon>Dikarya</taxon>
        <taxon>Ascomycota</taxon>
        <taxon>Pezizomycotina</taxon>
        <taxon>Leotiomycetes</taxon>
        <taxon>Helotiales</taxon>
        <taxon>Hyaloscyphaceae</taxon>
        <taxon>Hyaloscypha</taxon>
        <taxon>Hyaloscypha bicolor</taxon>
    </lineage>
</organism>
<evidence type="ECO:0000256" key="5">
    <source>
        <dbReference type="ARBA" id="ARBA00038359"/>
    </source>
</evidence>
<feature type="transmembrane region" description="Helical" evidence="6">
    <location>
        <begin position="132"/>
        <end position="159"/>
    </location>
</feature>
<feature type="transmembrane region" description="Helical" evidence="6">
    <location>
        <begin position="171"/>
        <end position="198"/>
    </location>
</feature>
<dbReference type="AlphaFoldDB" id="A0A2J6TX23"/>
<dbReference type="Pfam" id="PF20684">
    <property type="entry name" value="Fung_rhodopsin"/>
    <property type="match status" value="1"/>
</dbReference>
<accession>A0A2J6TX23</accession>
<comment type="subcellular location">
    <subcellularLocation>
        <location evidence="1">Membrane</location>
        <topology evidence="1">Multi-pass membrane protein</topology>
    </subcellularLocation>
</comment>
<dbReference type="GO" id="GO:0016020">
    <property type="term" value="C:membrane"/>
    <property type="evidence" value="ECO:0007669"/>
    <property type="project" value="UniProtKB-SubCell"/>
</dbReference>
<dbReference type="PANTHER" id="PTHR33048">
    <property type="entry name" value="PTH11-LIKE INTEGRAL MEMBRANE PROTEIN (AFU_ORTHOLOGUE AFUA_5G11245)"/>
    <property type="match status" value="1"/>
</dbReference>
<evidence type="ECO:0000256" key="6">
    <source>
        <dbReference type="SAM" id="Phobius"/>
    </source>
</evidence>
<evidence type="ECO:0000256" key="2">
    <source>
        <dbReference type="ARBA" id="ARBA00022692"/>
    </source>
</evidence>
<evidence type="ECO:0000313" key="9">
    <source>
        <dbReference type="Proteomes" id="UP000235371"/>
    </source>
</evidence>
<dbReference type="InParanoid" id="A0A2J6TX23"/>
<keyword evidence="2 6" id="KW-0812">Transmembrane</keyword>
<dbReference type="Proteomes" id="UP000235371">
    <property type="component" value="Unassembled WGS sequence"/>
</dbReference>
<evidence type="ECO:0000256" key="3">
    <source>
        <dbReference type="ARBA" id="ARBA00022989"/>
    </source>
</evidence>
<feature type="transmembrane region" description="Helical" evidence="6">
    <location>
        <begin position="6"/>
        <end position="29"/>
    </location>
</feature>
<feature type="domain" description="Rhodopsin" evidence="7">
    <location>
        <begin position="25"/>
        <end position="262"/>
    </location>
</feature>
<gene>
    <name evidence="8" type="ORF">K444DRAFT_579242</name>
</gene>
<dbReference type="PANTHER" id="PTHR33048:SF166">
    <property type="entry name" value="PTH11-LIKE INTEGRAL MEMBRANE PROTEIN"/>
    <property type="match status" value="1"/>
</dbReference>
<dbReference type="EMBL" id="KZ613740">
    <property type="protein sequence ID" value="PMD67580.1"/>
    <property type="molecule type" value="Genomic_DNA"/>
</dbReference>
<name>A0A2J6TX23_9HELO</name>
<evidence type="ECO:0000313" key="8">
    <source>
        <dbReference type="EMBL" id="PMD67580.1"/>
    </source>
</evidence>
<dbReference type="GeneID" id="36585727"/>
<evidence type="ECO:0000256" key="1">
    <source>
        <dbReference type="ARBA" id="ARBA00004141"/>
    </source>
</evidence>
<dbReference type="STRING" id="1095630.A0A2J6TX23"/>
<dbReference type="InterPro" id="IPR049326">
    <property type="entry name" value="Rhodopsin_dom_fungi"/>
</dbReference>
<dbReference type="InterPro" id="IPR052337">
    <property type="entry name" value="SAT4-like"/>
</dbReference>
<feature type="transmembrane region" description="Helical" evidence="6">
    <location>
        <begin position="210"/>
        <end position="230"/>
    </location>
</feature>
<reference evidence="8 9" key="1">
    <citation type="submission" date="2016-04" db="EMBL/GenBank/DDBJ databases">
        <title>A degradative enzymes factory behind the ericoid mycorrhizal symbiosis.</title>
        <authorList>
            <consortium name="DOE Joint Genome Institute"/>
            <person name="Martino E."/>
            <person name="Morin E."/>
            <person name="Grelet G."/>
            <person name="Kuo A."/>
            <person name="Kohler A."/>
            <person name="Daghino S."/>
            <person name="Barry K."/>
            <person name="Choi C."/>
            <person name="Cichocki N."/>
            <person name="Clum A."/>
            <person name="Copeland A."/>
            <person name="Hainaut M."/>
            <person name="Haridas S."/>
            <person name="Labutti K."/>
            <person name="Lindquist E."/>
            <person name="Lipzen A."/>
            <person name="Khouja H.-R."/>
            <person name="Murat C."/>
            <person name="Ohm R."/>
            <person name="Olson A."/>
            <person name="Spatafora J."/>
            <person name="Veneault-Fourrey C."/>
            <person name="Henrissat B."/>
            <person name="Grigoriev I."/>
            <person name="Martin F."/>
            <person name="Perotto S."/>
        </authorList>
    </citation>
    <scope>NUCLEOTIDE SEQUENCE [LARGE SCALE GENOMIC DNA]</scope>
    <source>
        <strain evidence="8 9">E</strain>
    </source>
</reference>
<keyword evidence="3 6" id="KW-1133">Transmembrane helix</keyword>
<proteinExistence type="inferred from homology"/>
<comment type="similarity">
    <text evidence="5">Belongs to the SAT4 family.</text>
</comment>
<evidence type="ECO:0000259" key="7">
    <source>
        <dbReference type="Pfam" id="PF20684"/>
    </source>
</evidence>
<protein>
    <recommendedName>
        <fullName evidence="7">Rhodopsin domain-containing protein</fullName>
    </recommendedName>
</protein>
<sequence>MEEDLRKTIIMVAVCGFCSALLMLARLAMRKVRRQGFNLSDYLTMVALACLASRTAFTTVVVLWGNNNLTAADRASKLFTAVEIYQREVGSKLTLVNRITYNTYIWIQKAVVLLLYRRMLDGLPQPHHIMNFYWAFLAVTYVVVQSVTFVECHPFYLYWQVVPPPGKCQQALVQLIVFVTLNIVTDILLIILPMPWLIRMKISLKRRLSLVGLFSIGFLLIAVAIARLPIYGNGTSQVNRNTWGSVEEFAAAFVANVPTLFALRHQPATVDNTSFHNNRHSEMAGFRNISEEGITVTHCIELRRDTIGNSKDPEGLEVVCVEQV</sequence>
<evidence type="ECO:0000256" key="4">
    <source>
        <dbReference type="ARBA" id="ARBA00023136"/>
    </source>
</evidence>
<keyword evidence="9" id="KW-1185">Reference proteome</keyword>
<feature type="transmembrane region" description="Helical" evidence="6">
    <location>
        <begin position="41"/>
        <end position="64"/>
    </location>
</feature>
<dbReference type="RefSeq" id="XP_024744484.1">
    <property type="nucleotide sequence ID" value="XM_024877650.1"/>
</dbReference>
<dbReference type="OrthoDB" id="3903189at2759"/>